<keyword evidence="6" id="KW-1185">Reference proteome</keyword>
<dbReference type="GO" id="GO:0031410">
    <property type="term" value="C:cytoplasmic vesicle"/>
    <property type="evidence" value="ECO:0007669"/>
    <property type="project" value="TreeGrafter"/>
</dbReference>
<name>A0A915KTK8_ROMCU</name>
<feature type="domain" description="Band 7" evidence="5">
    <location>
        <begin position="85"/>
        <end position="267"/>
    </location>
</feature>
<dbReference type="GO" id="GO:2000049">
    <property type="term" value="P:positive regulation of cell-cell adhesion mediated by cadherin"/>
    <property type="evidence" value="ECO:0007669"/>
    <property type="project" value="TreeGrafter"/>
</dbReference>
<dbReference type="Pfam" id="PF15975">
    <property type="entry name" value="Flot"/>
    <property type="match status" value="1"/>
</dbReference>
<evidence type="ECO:0000313" key="6">
    <source>
        <dbReference type="Proteomes" id="UP000887565"/>
    </source>
</evidence>
<dbReference type="PANTHER" id="PTHR13806">
    <property type="entry name" value="FLOTILLIN-RELATED"/>
    <property type="match status" value="1"/>
</dbReference>
<evidence type="ECO:0000256" key="1">
    <source>
        <dbReference type="ARBA" id="ARBA00004370"/>
    </source>
</evidence>
<organism evidence="6 7">
    <name type="scientific">Romanomermis culicivorax</name>
    <name type="common">Nematode worm</name>
    <dbReference type="NCBI Taxonomy" id="13658"/>
    <lineage>
        <taxon>Eukaryota</taxon>
        <taxon>Metazoa</taxon>
        <taxon>Ecdysozoa</taxon>
        <taxon>Nematoda</taxon>
        <taxon>Enoplea</taxon>
        <taxon>Dorylaimia</taxon>
        <taxon>Mermithida</taxon>
        <taxon>Mermithoidea</taxon>
        <taxon>Mermithidae</taxon>
        <taxon>Romanomermis</taxon>
    </lineage>
</organism>
<dbReference type="OMA" id="AFQIQDI"/>
<dbReference type="InterPro" id="IPR031905">
    <property type="entry name" value="Flotillin_C"/>
</dbReference>
<dbReference type="GO" id="GO:1901890">
    <property type="term" value="P:positive regulation of cell junction assembly"/>
    <property type="evidence" value="ECO:0007669"/>
    <property type="project" value="TreeGrafter"/>
</dbReference>
<evidence type="ECO:0000259" key="5">
    <source>
        <dbReference type="SMART" id="SM00244"/>
    </source>
</evidence>
<comment type="subcellular location">
    <subcellularLocation>
        <location evidence="1">Membrane</location>
    </subcellularLocation>
</comment>
<evidence type="ECO:0000256" key="2">
    <source>
        <dbReference type="ARBA" id="ARBA00007161"/>
    </source>
</evidence>
<dbReference type="GO" id="GO:0016600">
    <property type="term" value="C:flotillin complex"/>
    <property type="evidence" value="ECO:0007669"/>
    <property type="project" value="TreeGrafter"/>
</dbReference>
<dbReference type="Pfam" id="PF01145">
    <property type="entry name" value="Band_7"/>
    <property type="match status" value="1"/>
</dbReference>
<dbReference type="AlphaFoldDB" id="A0A915KTK8"/>
<evidence type="ECO:0000256" key="4">
    <source>
        <dbReference type="RuleBase" id="RU366054"/>
    </source>
</evidence>
<comment type="similarity">
    <text evidence="2 4">Belongs to the band 7/mec-2 family. Flotillin subfamily.</text>
</comment>
<dbReference type="InterPro" id="IPR027705">
    <property type="entry name" value="Flotillin_fam"/>
</dbReference>
<evidence type="ECO:0000256" key="3">
    <source>
        <dbReference type="ARBA" id="ARBA00023136"/>
    </source>
</evidence>
<dbReference type="GO" id="GO:0072659">
    <property type="term" value="P:protein localization to plasma membrane"/>
    <property type="evidence" value="ECO:0007669"/>
    <property type="project" value="TreeGrafter"/>
</dbReference>
<reference evidence="7" key="1">
    <citation type="submission" date="2022-11" db="UniProtKB">
        <authorList>
            <consortium name="WormBaseParasite"/>
        </authorList>
    </citation>
    <scope>IDENTIFICATION</scope>
</reference>
<evidence type="ECO:0000313" key="7">
    <source>
        <dbReference type="WBParaSite" id="nRc.2.0.1.t41457-RA"/>
    </source>
</evidence>
<dbReference type="GO" id="GO:0070528">
    <property type="term" value="P:protein kinase C signaling"/>
    <property type="evidence" value="ECO:0007669"/>
    <property type="project" value="TreeGrafter"/>
</dbReference>
<keyword evidence="3" id="KW-0472">Membrane</keyword>
<dbReference type="SMART" id="SM00244">
    <property type="entry name" value="PHB"/>
    <property type="match status" value="1"/>
</dbReference>
<dbReference type="Proteomes" id="UP000887565">
    <property type="component" value="Unplaced"/>
</dbReference>
<accession>A0A915KTK8</accession>
<proteinExistence type="inferred from homology"/>
<dbReference type="Gene3D" id="3.30.479.30">
    <property type="entry name" value="Band 7 domain"/>
    <property type="match status" value="1"/>
</dbReference>
<dbReference type="InterPro" id="IPR036013">
    <property type="entry name" value="Band_7/SPFH_dom_sf"/>
</dbReference>
<protein>
    <submittedName>
        <fullName evidence="7">Band 7 domain-containing protein</fullName>
    </submittedName>
</protein>
<dbReference type="PANTHER" id="PTHR13806:SF46">
    <property type="entry name" value="FLOTILLIN-1-RELATED"/>
    <property type="match status" value="1"/>
</dbReference>
<dbReference type="WBParaSite" id="nRc.2.0.1.t41457-RA">
    <property type="protein sequence ID" value="nRc.2.0.1.t41457-RA"/>
    <property type="gene ID" value="nRc.2.0.1.g41457"/>
</dbReference>
<dbReference type="GO" id="GO:0045807">
    <property type="term" value="P:positive regulation of endocytosis"/>
    <property type="evidence" value="ECO:0007669"/>
    <property type="project" value="TreeGrafter"/>
</dbReference>
<sequence>MPFYTCGPNEALVVSGCCYSKPFYCAGGRVWVWPSIQQIQKISLTTMTLVVESPRVYTKKGVSVSVTGIAQVKISGQNKEMLAHACQLFLGKSEREIAQISLETMEGHQRAIMGLMTVEEIYQDRQKFAEKVFEVASSDLLNMGIAVVSYVLKDVRDEEHYLQSLGMSRTAEVKRDARIGEAEANKDAKIREALADEKRLAARYNNDVGIAKAKRDYELCQAEYDQQVQAQKAVADLSYSLQAAKIKQKIKEEEMQVKVVERTQAILLQEQEIQRRQKELDATIKRPAEAEKFKAETLAEAERQQIILAAQADAEAIKMRGEAEAFAIETKAKAEAEQMAKKAEAWKEYKNAAMVDMFLDVLPKVAAEVAAPFTEGVKQITMVSTGKGEMGAAKLTGELMDIVTSVPAMVSKMTGVDLTQKHYCPRFDGIAFYCSYIPNECN</sequence>
<dbReference type="SUPFAM" id="SSF117892">
    <property type="entry name" value="Band 7/SPFH domain"/>
    <property type="match status" value="1"/>
</dbReference>
<dbReference type="CDD" id="cd03399">
    <property type="entry name" value="SPFH_flotillin"/>
    <property type="match status" value="1"/>
</dbReference>
<dbReference type="GO" id="GO:0002090">
    <property type="term" value="P:regulation of receptor internalization"/>
    <property type="evidence" value="ECO:0007669"/>
    <property type="project" value="TreeGrafter"/>
</dbReference>
<dbReference type="GO" id="GO:0002020">
    <property type="term" value="F:protease binding"/>
    <property type="evidence" value="ECO:0007669"/>
    <property type="project" value="TreeGrafter"/>
</dbReference>
<dbReference type="InterPro" id="IPR001107">
    <property type="entry name" value="Band_7"/>
</dbReference>